<reference evidence="1 2" key="1">
    <citation type="submission" date="2017-09" db="EMBL/GenBank/DDBJ databases">
        <title>Depth-based differentiation of microbial function through sediment-hosted aquifers and enrichment of novel symbionts in the deep terrestrial subsurface.</title>
        <authorList>
            <person name="Probst A.J."/>
            <person name="Ladd B."/>
            <person name="Jarett J.K."/>
            <person name="Geller-Mcgrath D.E."/>
            <person name="Sieber C.M."/>
            <person name="Emerson J.B."/>
            <person name="Anantharaman K."/>
            <person name="Thomas B.C."/>
            <person name="Malmstrom R."/>
            <person name="Stieglmeier M."/>
            <person name="Klingl A."/>
            <person name="Woyke T."/>
            <person name="Ryan C.M."/>
            <person name="Banfield J.F."/>
        </authorList>
    </citation>
    <scope>NUCLEOTIDE SEQUENCE [LARGE SCALE GENOMIC DNA]</scope>
    <source>
        <strain evidence="1">CG23_combo_of_CG06-09_8_20_14_all_36_12</strain>
    </source>
</reference>
<evidence type="ECO:0000313" key="1">
    <source>
        <dbReference type="EMBL" id="PIP24887.1"/>
    </source>
</evidence>
<gene>
    <name evidence="1" type="ORF">COX34_01745</name>
</gene>
<protein>
    <submittedName>
        <fullName evidence="1">Uncharacterized protein</fullName>
    </submittedName>
</protein>
<organism evidence="1 2">
    <name type="scientific">Candidatus Nealsonbacteria bacterium CG23_combo_of_CG06-09_8_20_14_all_36_12</name>
    <dbReference type="NCBI Taxonomy" id="1974718"/>
    <lineage>
        <taxon>Bacteria</taxon>
        <taxon>Candidatus Nealsoniibacteriota</taxon>
    </lineage>
</organism>
<accession>A0A2G9Z089</accession>
<comment type="caution">
    <text evidence="1">The sequence shown here is derived from an EMBL/GenBank/DDBJ whole genome shotgun (WGS) entry which is preliminary data.</text>
</comment>
<sequence length="74" mass="8511">MWTGLDEKGRIVWWWSKVLELIEPDGKIITVKPLVTIHRLDPLATAEEKRQIKERGEITIPEQVTPIPSLPSKV</sequence>
<evidence type="ECO:0000313" key="2">
    <source>
        <dbReference type="Proteomes" id="UP000228681"/>
    </source>
</evidence>
<dbReference type="EMBL" id="PCRS01000030">
    <property type="protein sequence ID" value="PIP24887.1"/>
    <property type="molecule type" value="Genomic_DNA"/>
</dbReference>
<proteinExistence type="predicted"/>
<dbReference type="AlphaFoldDB" id="A0A2G9Z089"/>
<dbReference type="Proteomes" id="UP000228681">
    <property type="component" value="Unassembled WGS sequence"/>
</dbReference>
<name>A0A2G9Z089_9BACT</name>